<keyword evidence="1 4" id="KW-0489">Methyltransferase</keyword>
<dbReference type="GO" id="GO:0003723">
    <property type="term" value="F:RNA binding"/>
    <property type="evidence" value="ECO:0007669"/>
    <property type="project" value="InterPro"/>
</dbReference>
<dbReference type="EMBL" id="NXLT01000003">
    <property type="protein sequence ID" value="RDU67249.1"/>
    <property type="molecule type" value="Genomic_DNA"/>
</dbReference>
<dbReference type="Pfam" id="PF00588">
    <property type="entry name" value="SpoU_methylase"/>
    <property type="match status" value="1"/>
</dbReference>
<organism evidence="4 5">
    <name type="scientific">Helicobacter equorum</name>
    <dbReference type="NCBI Taxonomy" id="361872"/>
    <lineage>
        <taxon>Bacteria</taxon>
        <taxon>Pseudomonadati</taxon>
        <taxon>Campylobacterota</taxon>
        <taxon>Epsilonproteobacteria</taxon>
        <taxon>Campylobacterales</taxon>
        <taxon>Helicobacteraceae</taxon>
        <taxon>Helicobacter</taxon>
    </lineage>
</organism>
<dbReference type="SMART" id="SM00967">
    <property type="entry name" value="SpoU_sub_bind"/>
    <property type="match status" value="1"/>
</dbReference>
<dbReference type="InterPro" id="IPR029064">
    <property type="entry name" value="Ribosomal_eL30-like_sf"/>
</dbReference>
<sequence>MIVFGKQPVSYVLAHHKEKIQEIYVAKDLPKDQFARLKQTHKPIKILDFKKAQALAHGRNHQGVLLQIMYEPSKDIRPMLELDTLVILCGLSDVGNIGAIVRSAYALGAAGVVLCDVNLQKNALEGIMRSSAGALLDMPFCVIPRALDCINELKMADFRLFGADMAGESIHSFMQANISPSSVPQSLSQTSLNSQKQGIITPLKSPYKKWTLFMGSEGEGLSAKVSKKLDTILSIPMAHTFDSLNVAHACVILLHRLLSLKG</sequence>
<reference evidence="4 5" key="1">
    <citation type="submission" date="2018-04" db="EMBL/GenBank/DDBJ databases">
        <title>Novel Campyloabacter and Helicobacter Species and Strains.</title>
        <authorList>
            <person name="Mannion A.J."/>
            <person name="Shen Z."/>
            <person name="Fox J.G."/>
        </authorList>
    </citation>
    <scope>NUCLEOTIDE SEQUENCE [LARGE SCALE GENOMIC DNA]</scope>
    <source>
        <strain evidence="4 5">MIT 12-6600</strain>
    </source>
</reference>
<keyword evidence="2 4" id="KW-0808">Transferase</keyword>
<dbReference type="SUPFAM" id="SSF55315">
    <property type="entry name" value="L30e-like"/>
    <property type="match status" value="1"/>
</dbReference>
<dbReference type="GO" id="GO:0032259">
    <property type="term" value="P:methylation"/>
    <property type="evidence" value="ECO:0007669"/>
    <property type="project" value="UniProtKB-KW"/>
</dbReference>
<proteinExistence type="predicted"/>
<dbReference type="GO" id="GO:0008173">
    <property type="term" value="F:RNA methyltransferase activity"/>
    <property type="evidence" value="ECO:0007669"/>
    <property type="project" value="InterPro"/>
</dbReference>
<dbReference type="InterPro" id="IPR029026">
    <property type="entry name" value="tRNA_m1G_MTases_N"/>
</dbReference>
<dbReference type="PANTHER" id="PTHR46429">
    <property type="entry name" value="23S RRNA (GUANOSINE-2'-O-)-METHYLTRANSFERASE RLMB"/>
    <property type="match status" value="1"/>
</dbReference>
<feature type="domain" description="RNA 2-O ribose methyltransferase substrate binding" evidence="3">
    <location>
        <begin position="2"/>
        <end position="74"/>
    </location>
</feature>
<dbReference type="OrthoDB" id="9785673at2"/>
<dbReference type="InterPro" id="IPR029028">
    <property type="entry name" value="Alpha/beta_knot_MTases"/>
</dbReference>
<evidence type="ECO:0000256" key="2">
    <source>
        <dbReference type="ARBA" id="ARBA00022679"/>
    </source>
</evidence>
<dbReference type="CDD" id="cd18095">
    <property type="entry name" value="SpoU-like_rRNA-MTase"/>
    <property type="match status" value="1"/>
</dbReference>
<keyword evidence="5" id="KW-1185">Reference proteome</keyword>
<dbReference type="InterPro" id="IPR004441">
    <property type="entry name" value="rRNA_MeTrfase_TrmH"/>
</dbReference>
<evidence type="ECO:0000256" key="1">
    <source>
        <dbReference type="ARBA" id="ARBA00022603"/>
    </source>
</evidence>
<dbReference type="Pfam" id="PF08032">
    <property type="entry name" value="SpoU_sub_bind"/>
    <property type="match status" value="1"/>
</dbReference>
<dbReference type="SUPFAM" id="SSF75217">
    <property type="entry name" value="alpha/beta knot"/>
    <property type="match status" value="1"/>
</dbReference>
<accession>A0A3D8IPR9</accession>
<evidence type="ECO:0000313" key="5">
    <source>
        <dbReference type="Proteomes" id="UP000256514"/>
    </source>
</evidence>
<dbReference type="GO" id="GO:0006396">
    <property type="term" value="P:RNA processing"/>
    <property type="evidence" value="ECO:0007669"/>
    <property type="project" value="InterPro"/>
</dbReference>
<dbReference type="Gene3D" id="3.40.1280.10">
    <property type="match status" value="1"/>
</dbReference>
<dbReference type="Gene3D" id="3.30.1330.30">
    <property type="match status" value="1"/>
</dbReference>
<dbReference type="Proteomes" id="UP000256514">
    <property type="component" value="Unassembled WGS sequence"/>
</dbReference>
<evidence type="ECO:0000259" key="3">
    <source>
        <dbReference type="SMART" id="SM00967"/>
    </source>
</evidence>
<name>A0A3D8IPR9_9HELI</name>
<gene>
    <name evidence="4" type="ORF">CQA54_04500</name>
</gene>
<comment type="caution">
    <text evidence="4">The sequence shown here is derived from an EMBL/GenBank/DDBJ whole genome shotgun (WGS) entry which is preliminary data.</text>
</comment>
<dbReference type="AlphaFoldDB" id="A0A3D8IPR9"/>
<dbReference type="InterPro" id="IPR001537">
    <property type="entry name" value="SpoU_MeTrfase"/>
</dbReference>
<evidence type="ECO:0000313" key="4">
    <source>
        <dbReference type="EMBL" id="RDU67249.1"/>
    </source>
</evidence>
<dbReference type="GO" id="GO:0005829">
    <property type="term" value="C:cytosol"/>
    <property type="evidence" value="ECO:0007669"/>
    <property type="project" value="TreeGrafter"/>
</dbReference>
<dbReference type="InterPro" id="IPR013123">
    <property type="entry name" value="SpoU_subst-bd"/>
</dbReference>
<protein>
    <submittedName>
        <fullName evidence="4">23S rRNA (Guanosine(2251)-2'-O)-methyltransferase RlmB</fullName>
    </submittedName>
</protein>
<dbReference type="PANTHER" id="PTHR46429:SF1">
    <property type="entry name" value="23S RRNA (GUANOSINE-2'-O-)-METHYLTRANSFERASE RLMB"/>
    <property type="match status" value="1"/>
</dbReference>
<dbReference type="RefSeq" id="WP_115570971.1">
    <property type="nucleotide sequence ID" value="NZ_NXLT01000003.1"/>
</dbReference>